<organism evidence="5 6">
    <name type="scientific">Legionella busanensis</name>
    <dbReference type="NCBI Taxonomy" id="190655"/>
    <lineage>
        <taxon>Bacteria</taxon>
        <taxon>Pseudomonadati</taxon>
        <taxon>Pseudomonadota</taxon>
        <taxon>Gammaproteobacteria</taxon>
        <taxon>Legionellales</taxon>
        <taxon>Legionellaceae</taxon>
        <taxon>Legionella</taxon>
    </lineage>
</organism>
<comment type="cofactor">
    <cofactor evidence="1">
        <name>Zn(2+)</name>
        <dbReference type="ChEBI" id="CHEBI:29105"/>
    </cofactor>
</comment>
<dbReference type="OrthoDB" id="5645831at2"/>
<dbReference type="PANTHER" id="PTHR11409:SF39">
    <property type="entry name" value="ADENOSINE DEAMINASE 2"/>
    <property type="match status" value="1"/>
</dbReference>
<proteinExistence type="predicted"/>
<dbReference type="GO" id="GO:0006154">
    <property type="term" value="P:adenosine catabolic process"/>
    <property type="evidence" value="ECO:0007669"/>
    <property type="project" value="TreeGrafter"/>
</dbReference>
<dbReference type="GO" id="GO:0004000">
    <property type="term" value="F:adenosine deaminase activity"/>
    <property type="evidence" value="ECO:0007669"/>
    <property type="project" value="TreeGrafter"/>
</dbReference>
<evidence type="ECO:0000256" key="2">
    <source>
        <dbReference type="ARBA" id="ARBA00022723"/>
    </source>
</evidence>
<dbReference type="RefSeq" id="WP_115331671.1">
    <property type="nucleotide sequence ID" value="NZ_CAAAHP010000002.1"/>
</dbReference>
<dbReference type="InterPro" id="IPR006330">
    <property type="entry name" value="Ado/ade_deaminase"/>
</dbReference>
<dbReference type="Gene3D" id="3.20.20.140">
    <property type="entry name" value="Metal-dependent hydrolases"/>
    <property type="match status" value="1"/>
</dbReference>
<dbReference type="EMBL" id="UGOD01000001">
    <property type="protein sequence ID" value="STX52084.1"/>
    <property type="molecule type" value="Genomic_DNA"/>
</dbReference>
<keyword evidence="6" id="KW-1185">Reference proteome</keyword>
<sequence>MTKKHTGDLHNHLNGSFSLDFLKKLAEKNGCFDVYEELVRIKAEYLERTQLQPENGYSDDLIGLIWKQFGLIHKIIKNLDDISNGVLDVVQSSTATYLEIRTTPKSMENKTEDDYIDAFESGLLLARQRIGNKKAVGLLSLDRTVHTLKDAKHFIKRILTSPHNLLIGLDISGNPLVKRTLTGRELAEVITLALNSEIPIAIHMGESESHIEKQDTDIILSALEQWKSSQLLQSPNPLHGKVRLGHCIFLTKEQKEKIANLELPIEVCPSCHKKLNWHLEAQPHPVTTIYNDLSDPIVIGTDDEIIFGSSAKIEFNRLIGFFSNNKELDRKKLKEHQAQFRFSN</sequence>
<feature type="domain" description="Adenosine deaminase" evidence="4">
    <location>
        <begin position="8"/>
        <end position="319"/>
    </location>
</feature>
<keyword evidence="3" id="KW-0378">Hydrolase</keyword>
<accession>A0A378JLJ6</accession>
<dbReference type="InterPro" id="IPR032466">
    <property type="entry name" value="Metal_Hydrolase"/>
</dbReference>
<dbReference type="PANTHER" id="PTHR11409">
    <property type="entry name" value="ADENOSINE DEAMINASE"/>
    <property type="match status" value="1"/>
</dbReference>
<dbReference type="SUPFAM" id="SSF51556">
    <property type="entry name" value="Metallo-dependent hydrolases"/>
    <property type="match status" value="1"/>
</dbReference>
<reference evidence="5 6" key="1">
    <citation type="submission" date="2018-06" db="EMBL/GenBank/DDBJ databases">
        <authorList>
            <consortium name="Pathogen Informatics"/>
            <person name="Doyle S."/>
        </authorList>
    </citation>
    <scope>NUCLEOTIDE SEQUENCE [LARGE SCALE GENOMIC DNA]</scope>
    <source>
        <strain evidence="5 6">NCTC13316</strain>
    </source>
</reference>
<protein>
    <submittedName>
        <fullName evidence="5">Adenosine deaminase</fullName>
    </submittedName>
</protein>
<evidence type="ECO:0000256" key="3">
    <source>
        <dbReference type="ARBA" id="ARBA00022801"/>
    </source>
</evidence>
<evidence type="ECO:0000259" key="4">
    <source>
        <dbReference type="Pfam" id="PF00962"/>
    </source>
</evidence>
<dbReference type="InterPro" id="IPR001365">
    <property type="entry name" value="A_deaminase_dom"/>
</dbReference>
<dbReference type="Pfam" id="PF00962">
    <property type="entry name" value="A_deaminase"/>
    <property type="match status" value="1"/>
</dbReference>
<evidence type="ECO:0000313" key="6">
    <source>
        <dbReference type="Proteomes" id="UP000254794"/>
    </source>
</evidence>
<gene>
    <name evidence="5" type="ORF">NCTC13316_02188</name>
</gene>
<evidence type="ECO:0000256" key="1">
    <source>
        <dbReference type="ARBA" id="ARBA00001947"/>
    </source>
</evidence>
<dbReference type="AlphaFoldDB" id="A0A378JLJ6"/>
<dbReference type="GO" id="GO:0046103">
    <property type="term" value="P:inosine biosynthetic process"/>
    <property type="evidence" value="ECO:0007669"/>
    <property type="project" value="TreeGrafter"/>
</dbReference>
<dbReference type="GO" id="GO:0046872">
    <property type="term" value="F:metal ion binding"/>
    <property type="evidence" value="ECO:0007669"/>
    <property type="project" value="UniProtKB-KW"/>
</dbReference>
<evidence type="ECO:0000313" key="5">
    <source>
        <dbReference type="EMBL" id="STX52084.1"/>
    </source>
</evidence>
<keyword evidence="2" id="KW-0479">Metal-binding</keyword>
<name>A0A378JLJ6_9GAMM</name>
<dbReference type="Proteomes" id="UP000254794">
    <property type="component" value="Unassembled WGS sequence"/>
</dbReference>